<proteinExistence type="predicted"/>
<dbReference type="Proteomes" id="UP001160130">
    <property type="component" value="Unassembled WGS sequence"/>
</dbReference>
<name>A0ABT6L8S1_9MYCO</name>
<reference evidence="1 2" key="1">
    <citation type="submission" date="2023-04" db="EMBL/GenBank/DDBJ databases">
        <title>Forest soil microbial communities from Buena Vista Peninsula, Colon Province, Panama.</title>
        <authorList>
            <person name="Bouskill N."/>
        </authorList>
    </citation>
    <scope>NUCLEOTIDE SEQUENCE [LARGE SCALE GENOMIC DNA]</scope>
    <source>
        <strain evidence="1 2">AC80</strain>
    </source>
</reference>
<dbReference type="RefSeq" id="WP_280834954.1">
    <property type="nucleotide sequence ID" value="NZ_JARXVE010000010.1"/>
</dbReference>
<evidence type="ECO:0000313" key="1">
    <source>
        <dbReference type="EMBL" id="MDH6198380.1"/>
    </source>
</evidence>
<dbReference type="EMBL" id="JARXVE010000010">
    <property type="protein sequence ID" value="MDH6198380.1"/>
    <property type="molecule type" value="Genomic_DNA"/>
</dbReference>
<protein>
    <recommendedName>
        <fullName evidence="3">Nuclear transport factor 2 family protein</fullName>
    </recommendedName>
</protein>
<comment type="caution">
    <text evidence="1">The sequence shown here is derived from an EMBL/GenBank/DDBJ whole genome shotgun (WGS) entry which is preliminary data.</text>
</comment>
<sequence>MVTMPQAAEFSPTAADVDSVLAWFAHYDALVGNKDVEAMADEAMFPLNEVTDGSAKAVDRAGFVAQMSEQMSQSTDFAMESTRTPHFINENLVFVITDATFTADGFSQQVRYGDLLVKCGGDWKFQTMVQGGWGES</sequence>
<dbReference type="SUPFAM" id="SSF54427">
    <property type="entry name" value="NTF2-like"/>
    <property type="match status" value="1"/>
</dbReference>
<evidence type="ECO:0000313" key="2">
    <source>
        <dbReference type="Proteomes" id="UP001160130"/>
    </source>
</evidence>
<organism evidence="1 2">
    <name type="scientific">Mycolicibacterium frederiksbergense</name>
    <dbReference type="NCBI Taxonomy" id="117567"/>
    <lineage>
        <taxon>Bacteria</taxon>
        <taxon>Bacillati</taxon>
        <taxon>Actinomycetota</taxon>
        <taxon>Actinomycetes</taxon>
        <taxon>Mycobacteriales</taxon>
        <taxon>Mycobacteriaceae</taxon>
        <taxon>Mycolicibacterium</taxon>
    </lineage>
</organism>
<keyword evidence="2" id="KW-1185">Reference proteome</keyword>
<accession>A0ABT6L8S1</accession>
<dbReference type="InterPro" id="IPR032710">
    <property type="entry name" value="NTF2-like_dom_sf"/>
</dbReference>
<evidence type="ECO:0008006" key="3">
    <source>
        <dbReference type="Google" id="ProtNLM"/>
    </source>
</evidence>
<gene>
    <name evidence="1" type="ORF">M2272_005039</name>
</gene>